<sequence length="423" mass="44988">MPLGGGEGNRTPVQNTSRLPELQPCFELWGRDGGFSSYGNEISLPAPCPRAKTVKTVAQAFCSRQGRTQAQGGTVEQHVEAGRLAPVVAVAPLPDKLVTRLEIDGPFRNGRPDDAHDLLLRHAGLEAGKVLHGQHVFARHEASAGIAAHEIGVKTHCPEGIDQRFAPVGLTPAERGNAHGPLDIDQPGIDGNPANPVITGTGGQQADEQEADAGTNAHGERLLPLCSQQALAVAGDQVDFQIDLAAGLQAIQGGIFQRMRDQVDGEIGAVDRIGGQAGSIDDDRTLARDVAGDFFRRADFEQPVVAHRVEAQHFADAIDVARYEMAADHVGQAQGLFQVDRAGFGQTDGTRQGFRRDIDGEGIAFLGHHREADAVVGDGVAQRDVVHGQFAGIDVQAAADFARSDFGNAADRRNDSREHDRPC</sequence>
<gene>
    <name evidence="1" type="ORF">SDC9_99885</name>
</gene>
<dbReference type="AlphaFoldDB" id="A0A645ALD0"/>
<comment type="caution">
    <text evidence="1">The sequence shown here is derived from an EMBL/GenBank/DDBJ whole genome shotgun (WGS) entry which is preliminary data.</text>
</comment>
<name>A0A645ALD0_9ZZZZ</name>
<dbReference type="EMBL" id="VSSQ01014184">
    <property type="protein sequence ID" value="MPM53121.1"/>
    <property type="molecule type" value="Genomic_DNA"/>
</dbReference>
<reference evidence="1" key="1">
    <citation type="submission" date="2019-08" db="EMBL/GenBank/DDBJ databases">
        <authorList>
            <person name="Kucharzyk K."/>
            <person name="Murdoch R.W."/>
            <person name="Higgins S."/>
            <person name="Loffler F."/>
        </authorList>
    </citation>
    <scope>NUCLEOTIDE SEQUENCE</scope>
</reference>
<organism evidence="1">
    <name type="scientific">bioreactor metagenome</name>
    <dbReference type="NCBI Taxonomy" id="1076179"/>
    <lineage>
        <taxon>unclassified sequences</taxon>
        <taxon>metagenomes</taxon>
        <taxon>ecological metagenomes</taxon>
    </lineage>
</organism>
<accession>A0A645ALD0</accession>
<evidence type="ECO:0000313" key="1">
    <source>
        <dbReference type="EMBL" id="MPM53121.1"/>
    </source>
</evidence>
<proteinExistence type="predicted"/>
<protein>
    <submittedName>
        <fullName evidence="1">Uncharacterized protein</fullName>
    </submittedName>
</protein>